<feature type="transmembrane region" description="Helical" evidence="5">
    <location>
        <begin position="275"/>
        <end position="299"/>
    </location>
</feature>
<gene>
    <name evidence="7" type="ORF">C1H76_6558</name>
</gene>
<dbReference type="Gene3D" id="1.20.1250.20">
    <property type="entry name" value="MFS general substrate transporter like domains"/>
    <property type="match status" value="1"/>
</dbReference>
<evidence type="ECO:0000256" key="5">
    <source>
        <dbReference type="SAM" id="Phobius"/>
    </source>
</evidence>
<keyword evidence="2 5" id="KW-0812">Transmembrane</keyword>
<feature type="transmembrane region" description="Helical" evidence="5">
    <location>
        <begin position="503"/>
        <end position="521"/>
    </location>
</feature>
<dbReference type="GO" id="GO:0005886">
    <property type="term" value="C:plasma membrane"/>
    <property type="evidence" value="ECO:0007669"/>
    <property type="project" value="TreeGrafter"/>
</dbReference>
<feature type="transmembrane region" description="Helical" evidence="5">
    <location>
        <begin position="352"/>
        <end position="371"/>
    </location>
</feature>
<feature type="transmembrane region" description="Helical" evidence="5">
    <location>
        <begin position="170"/>
        <end position="193"/>
    </location>
</feature>
<feature type="transmembrane region" description="Helical" evidence="5">
    <location>
        <begin position="81"/>
        <end position="101"/>
    </location>
</feature>
<feature type="transmembrane region" description="Helical" evidence="5">
    <location>
        <begin position="113"/>
        <end position="133"/>
    </location>
</feature>
<evidence type="ECO:0000256" key="2">
    <source>
        <dbReference type="ARBA" id="ARBA00022692"/>
    </source>
</evidence>
<dbReference type="InterPro" id="IPR036259">
    <property type="entry name" value="MFS_trans_sf"/>
</dbReference>
<dbReference type="PANTHER" id="PTHR23501:SF195">
    <property type="entry name" value="PEP5"/>
    <property type="match status" value="1"/>
</dbReference>
<dbReference type="PANTHER" id="PTHR23501">
    <property type="entry name" value="MAJOR FACILITATOR SUPERFAMILY"/>
    <property type="match status" value="1"/>
</dbReference>
<feature type="transmembrane region" description="Helical" evidence="5">
    <location>
        <begin position="205"/>
        <end position="224"/>
    </location>
</feature>
<feature type="transmembrane region" description="Helical" evidence="5">
    <location>
        <begin position="380"/>
        <end position="401"/>
    </location>
</feature>
<dbReference type="Pfam" id="PF07690">
    <property type="entry name" value="MFS_1"/>
    <property type="match status" value="1"/>
</dbReference>
<dbReference type="EMBL" id="PTQR01000082">
    <property type="protein sequence ID" value="TKX21018.1"/>
    <property type="molecule type" value="Genomic_DNA"/>
</dbReference>
<dbReference type="InterPro" id="IPR020846">
    <property type="entry name" value="MFS_dom"/>
</dbReference>
<sequence>MVSDPKTPDKIAVSHDEQKHAIDFEPPAAHVDELADSVGIHLSWRSWVVVFISCFAIMAQVFVVTAAGSVIAFIIRDLGEPTIAGWIIQGPLLMQSVLSPIVGRLSDVLDRKYLAAIPPLIAFVGSIVCAKAQNMSTLIGGGILIGVTLATIAIVQAIPSEVLPLKYRALANGFAFLGGAVGGLVGVLGAGAVTNANPSGWRDIFWMQAAFHGATFAGLMLFYYPRKSDYPKMTLKEYIWACDPIGSTLFIISTTMLLLGLNWGGGEYSWSAPRVIAGLVVGFVALVLFCLYVEGWIFYSAVNAITPQIVLNLGFETSAWRISVRQLSFNAVTIATSIPITLYATAYKDLRSPLLATFTVFLVVTICYATIKPTWSTPQIVFNVLAAIGQAGPLTLLVALVQFTAPHAFLSTATGLAFSARAIGGAFGAAALDAIINSRIQGAYAARVGAAAVGAGLEPGKVAGLIEALMAGTGTEGLGISEGVVSAAVAESRWVYADAYRRAWASIIPFVVLAIIAMWRLRGVKELMTERVEATVEKVKMEKGKGEGVV</sequence>
<evidence type="ECO:0000256" key="3">
    <source>
        <dbReference type="ARBA" id="ARBA00022989"/>
    </source>
</evidence>
<dbReference type="Proteomes" id="UP000308133">
    <property type="component" value="Unassembled WGS sequence"/>
</dbReference>
<evidence type="ECO:0000313" key="8">
    <source>
        <dbReference type="Proteomes" id="UP000308133"/>
    </source>
</evidence>
<dbReference type="SUPFAM" id="SSF103473">
    <property type="entry name" value="MFS general substrate transporter"/>
    <property type="match status" value="1"/>
</dbReference>
<feature type="domain" description="Major facilitator superfamily (MFS) profile" evidence="6">
    <location>
        <begin position="46"/>
        <end position="476"/>
    </location>
</feature>
<feature type="transmembrane region" description="Helical" evidence="5">
    <location>
        <begin position="245"/>
        <end position="263"/>
    </location>
</feature>
<organism evidence="7 8">
    <name type="scientific">Elsinoe australis</name>
    <dbReference type="NCBI Taxonomy" id="40998"/>
    <lineage>
        <taxon>Eukaryota</taxon>
        <taxon>Fungi</taxon>
        <taxon>Dikarya</taxon>
        <taxon>Ascomycota</taxon>
        <taxon>Pezizomycotina</taxon>
        <taxon>Dothideomycetes</taxon>
        <taxon>Dothideomycetidae</taxon>
        <taxon>Myriangiales</taxon>
        <taxon>Elsinoaceae</taxon>
        <taxon>Elsinoe</taxon>
    </lineage>
</organism>
<comment type="subcellular location">
    <subcellularLocation>
        <location evidence="1">Membrane</location>
        <topology evidence="1">Multi-pass membrane protein</topology>
    </subcellularLocation>
</comment>
<evidence type="ECO:0000256" key="4">
    <source>
        <dbReference type="ARBA" id="ARBA00023136"/>
    </source>
</evidence>
<keyword evidence="3 5" id="KW-1133">Transmembrane helix</keyword>
<feature type="transmembrane region" description="Helical" evidence="5">
    <location>
        <begin position="139"/>
        <end position="158"/>
    </location>
</feature>
<evidence type="ECO:0000313" key="7">
    <source>
        <dbReference type="EMBL" id="TKX21018.1"/>
    </source>
</evidence>
<comment type="caution">
    <text evidence="7">The sequence shown here is derived from an EMBL/GenBank/DDBJ whole genome shotgun (WGS) entry which is preliminary data.</text>
</comment>
<proteinExistence type="predicted"/>
<evidence type="ECO:0000256" key="1">
    <source>
        <dbReference type="ARBA" id="ARBA00004141"/>
    </source>
</evidence>
<feature type="transmembrane region" description="Helical" evidence="5">
    <location>
        <begin position="327"/>
        <end position="346"/>
    </location>
</feature>
<reference evidence="7 8" key="1">
    <citation type="submission" date="2018-02" db="EMBL/GenBank/DDBJ databases">
        <title>Draft genome sequences of Elsinoe sp., causing black scab on jojoba.</title>
        <authorList>
            <person name="Stodart B."/>
            <person name="Jeffress S."/>
            <person name="Ash G."/>
            <person name="Arun Chinnappa K."/>
        </authorList>
    </citation>
    <scope>NUCLEOTIDE SEQUENCE [LARGE SCALE GENOMIC DNA]</scope>
    <source>
        <strain evidence="7 8">Hillstone_2</strain>
    </source>
</reference>
<evidence type="ECO:0000259" key="6">
    <source>
        <dbReference type="PROSITE" id="PS50850"/>
    </source>
</evidence>
<dbReference type="GO" id="GO:0022857">
    <property type="term" value="F:transmembrane transporter activity"/>
    <property type="evidence" value="ECO:0007669"/>
    <property type="project" value="InterPro"/>
</dbReference>
<name>A0A4U7ARX0_9PEZI</name>
<dbReference type="PROSITE" id="PS50850">
    <property type="entry name" value="MFS"/>
    <property type="match status" value="1"/>
</dbReference>
<keyword evidence="4 5" id="KW-0472">Membrane</keyword>
<protein>
    <submittedName>
        <fullName evidence="7">MFS transporter-like protein 121</fullName>
    </submittedName>
</protein>
<dbReference type="InterPro" id="IPR011701">
    <property type="entry name" value="MFS"/>
</dbReference>
<accession>A0A4U7ARX0</accession>
<dbReference type="AlphaFoldDB" id="A0A4U7ARX0"/>
<feature type="transmembrane region" description="Helical" evidence="5">
    <location>
        <begin position="47"/>
        <end position="75"/>
    </location>
</feature>